<dbReference type="AlphaFoldDB" id="A0A0K2V0V3"/>
<accession>A0A0K2V0V3</accession>
<protein>
    <submittedName>
        <fullName evidence="1">Uncharacterized protein</fullName>
    </submittedName>
</protein>
<feature type="non-terminal residue" evidence="1">
    <location>
        <position position="1"/>
    </location>
</feature>
<dbReference type="EMBL" id="HACA01026782">
    <property type="protein sequence ID" value="CDW44143.1"/>
    <property type="molecule type" value="Transcribed_RNA"/>
</dbReference>
<name>A0A0K2V0V3_LEPSM</name>
<proteinExistence type="predicted"/>
<sequence length="77" mass="8764">AYTFPISFFLFSPLFFLHKKNISFFYLMTQVSDSYIYSSTSHIVAGQNSFGKQLKIIDSHNETLVNTNQIEETTGTG</sequence>
<organism evidence="1">
    <name type="scientific">Lepeophtheirus salmonis</name>
    <name type="common">Salmon louse</name>
    <name type="synonym">Caligus salmonis</name>
    <dbReference type="NCBI Taxonomy" id="72036"/>
    <lineage>
        <taxon>Eukaryota</taxon>
        <taxon>Metazoa</taxon>
        <taxon>Ecdysozoa</taxon>
        <taxon>Arthropoda</taxon>
        <taxon>Crustacea</taxon>
        <taxon>Multicrustacea</taxon>
        <taxon>Hexanauplia</taxon>
        <taxon>Copepoda</taxon>
        <taxon>Siphonostomatoida</taxon>
        <taxon>Caligidae</taxon>
        <taxon>Lepeophtheirus</taxon>
    </lineage>
</organism>
<reference evidence="1" key="1">
    <citation type="submission" date="2014-05" db="EMBL/GenBank/DDBJ databases">
        <authorList>
            <person name="Chronopoulou M."/>
        </authorList>
    </citation>
    <scope>NUCLEOTIDE SEQUENCE</scope>
    <source>
        <tissue evidence="1">Whole organism</tissue>
    </source>
</reference>
<evidence type="ECO:0000313" key="1">
    <source>
        <dbReference type="EMBL" id="CDW44143.1"/>
    </source>
</evidence>